<feature type="domain" description="F-box/LRR-repeat protein 15/At3g58940/PEG3-like LRR" evidence="3">
    <location>
        <begin position="133"/>
        <end position="262"/>
    </location>
</feature>
<feature type="domain" description="F-box" evidence="1">
    <location>
        <begin position="41"/>
        <end position="79"/>
    </location>
</feature>
<organism evidence="4 5">
    <name type="scientific">Panicum miliaceum</name>
    <name type="common">Proso millet</name>
    <name type="synonym">Broomcorn millet</name>
    <dbReference type="NCBI Taxonomy" id="4540"/>
    <lineage>
        <taxon>Eukaryota</taxon>
        <taxon>Viridiplantae</taxon>
        <taxon>Streptophyta</taxon>
        <taxon>Embryophyta</taxon>
        <taxon>Tracheophyta</taxon>
        <taxon>Spermatophyta</taxon>
        <taxon>Magnoliopsida</taxon>
        <taxon>Liliopsida</taxon>
        <taxon>Poales</taxon>
        <taxon>Poaceae</taxon>
        <taxon>PACMAD clade</taxon>
        <taxon>Panicoideae</taxon>
        <taxon>Panicodae</taxon>
        <taxon>Paniceae</taxon>
        <taxon>Panicinae</taxon>
        <taxon>Panicum</taxon>
        <taxon>Panicum sect. Panicum</taxon>
    </lineage>
</organism>
<feature type="domain" description="FBD" evidence="2">
    <location>
        <begin position="328"/>
        <end position="369"/>
    </location>
</feature>
<feature type="domain" description="F-box/LRR-repeat protein 15/At3g58940/PEG3-like LRR" evidence="3">
    <location>
        <begin position="263"/>
        <end position="308"/>
    </location>
</feature>
<reference evidence="5" key="1">
    <citation type="journal article" date="2019" name="Nat. Commun.">
        <title>The genome of broomcorn millet.</title>
        <authorList>
            <person name="Zou C."/>
            <person name="Miki D."/>
            <person name="Li D."/>
            <person name="Tang Q."/>
            <person name="Xiao L."/>
            <person name="Rajput S."/>
            <person name="Deng P."/>
            <person name="Jia W."/>
            <person name="Huang R."/>
            <person name="Zhang M."/>
            <person name="Sun Y."/>
            <person name="Hu J."/>
            <person name="Fu X."/>
            <person name="Schnable P.S."/>
            <person name="Li F."/>
            <person name="Zhang H."/>
            <person name="Feng B."/>
            <person name="Zhu X."/>
            <person name="Liu R."/>
            <person name="Schnable J.C."/>
            <person name="Zhu J.-K."/>
            <person name="Zhang H."/>
        </authorList>
    </citation>
    <scope>NUCLEOTIDE SEQUENCE [LARGE SCALE GENOMIC DNA]</scope>
</reference>
<dbReference type="InterPro" id="IPR055411">
    <property type="entry name" value="LRR_FXL15/At3g58940/PEG3-like"/>
</dbReference>
<dbReference type="AlphaFoldDB" id="A0A3L6R177"/>
<comment type="caution">
    <text evidence="4">The sequence shown here is derived from an EMBL/GenBank/DDBJ whole genome shotgun (WGS) entry which is preliminary data.</text>
</comment>
<dbReference type="SUPFAM" id="SSF81383">
    <property type="entry name" value="F-box domain"/>
    <property type="match status" value="1"/>
</dbReference>
<keyword evidence="5" id="KW-1185">Reference proteome</keyword>
<dbReference type="InterPro" id="IPR001810">
    <property type="entry name" value="F-box_dom"/>
</dbReference>
<gene>
    <name evidence="4" type="ORF">C2845_PM08G17910</name>
</gene>
<sequence length="410" mass="45382">MAAVFEGMLEWFPRRRPPPPRTSAGAHSIAATPAADGVDRISALPDDLLRDVVSRLPVRDGARTAALASRWRGLWRSAPLVLSDADLRLPPAELEPARAAAAVGRVLADHPGPFRAVHLTHFSLASVERERDLAEWARLLADKGVQDLALLNDSSPIRGRRLPADILRCASLCRLFLGSWTLRDTTGAEVFNQLKELRMFSTDMSDGFLDHMLACSPELEALAVIVSRMPKRICLRGQSLQCMLLWMSAADELAVVDAPRLAETKASPSSIVPSVKILALRANFGVFKEVNMLPSFLRCFPNIDTLHIESAIDGEAMGRHHAKFWREAHPIKFLKSTVEKIVIHEFRGDRSEFEFLKFIAKHAKKLQALLLVLTREKFASAEEADKITHELWAIGGSKWGQQMFGVAVGA</sequence>
<dbReference type="InterPro" id="IPR036047">
    <property type="entry name" value="F-box-like_dom_sf"/>
</dbReference>
<dbReference type="OrthoDB" id="582343at2759"/>
<dbReference type="InterPro" id="IPR006566">
    <property type="entry name" value="FBD"/>
</dbReference>
<evidence type="ECO:0000313" key="5">
    <source>
        <dbReference type="Proteomes" id="UP000275267"/>
    </source>
</evidence>
<dbReference type="Pfam" id="PF24758">
    <property type="entry name" value="LRR_At5g56370"/>
    <property type="match status" value="2"/>
</dbReference>
<proteinExistence type="predicted"/>
<dbReference type="Pfam" id="PF00646">
    <property type="entry name" value="F-box"/>
    <property type="match status" value="1"/>
</dbReference>
<accession>A0A3L6R177</accession>
<evidence type="ECO:0000313" key="4">
    <source>
        <dbReference type="EMBL" id="RLM93219.1"/>
    </source>
</evidence>
<dbReference type="EMBL" id="PQIB02000010">
    <property type="protein sequence ID" value="RLM93219.1"/>
    <property type="molecule type" value="Genomic_DNA"/>
</dbReference>
<name>A0A3L6R177_PANMI</name>
<dbReference type="Proteomes" id="UP000275267">
    <property type="component" value="Unassembled WGS sequence"/>
</dbReference>
<evidence type="ECO:0000259" key="2">
    <source>
        <dbReference type="Pfam" id="PF08387"/>
    </source>
</evidence>
<dbReference type="InterPro" id="IPR055302">
    <property type="entry name" value="F-box_dom-containing"/>
</dbReference>
<evidence type="ECO:0000259" key="1">
    <source>
        <dbReference type="Pfam" id="PF00646"/>
    </source>
</evidence>
<dbReference type="STRING" id="4540.A0A3L6R177"/>
<dbReference type="Pfam" id="PF08387">
    <property type="entry name" value="FBD"/>
    <property type="match status" value="1"/>
</dbReference>
<protein>
    <submittedName>
        <fullName evidence="4">FBD-associated F-box protein</fullName>
    </submittedName>
</protein>
<dbReference type="PANTHER" id="PTHR32141">
    <property type="match status" value="1"/>
</dbReference>
<evidence type="ECO:0000259" key="3">
    <source>
        <dbReference type="Pfam" id="PF24758"/>
    </source>
</evidence>
<dbReference type="PANTHER" id="PTHR32141:SF153">
    <property type="entry name" value="OS06G0685200 PROTEIN"/>
    <property type="match status" value="1"/>
</dbReference>